<organism evidence="2 3">
    <name type="scientific">Candidatus Kaiserbacteria bacterium GWA2_50_9</name>
    <dbReference type="NCBI Taxonomy" id="1798474"/>
    <lineage>
        <taxon>Bacteria</taxon>
        <taxon>Candidatus Kaiseribacteriota</taxon>
    </lineage>
</organism>
<sequence length="105" mass="11659">MRVLFIFALLAVVPAAAADQQSIEARCDYLIGTALKMPYREGGWKLLNSRTVQECLKRFPDLNYKYFPLRSDKDGMLCDRGPGAVAGTGKCPVASRDPSYSVKIR</sequence>
<comment type="caution">
    <text evidence="2">The sequence shown here is derived from an EMBL/GenBank/DDBJ whole genome shotgun (WGS) entry which is preliminary data.</text>
</comment>
<reference evidence="2 3" key="1">
    <citation type="journal article" date="2016" name="Nat. Commun.">
        <title>Thousands of microbial genomes shed light on interconnected biogeochemical processes in an aquifer system.</title>
        <authorList>
            <person name="Anantharaman K."/>
            <person name="Brown C.T."/>
            <person name="Hug L.A."/>
            <person name="Sharon I."/>
            <person name="Castelle C.J."/>
            <person name="Probst A.J."/>
            <person name="Thomas B.C."/>
            <person name="Singh A."/>
            <person name="Wilkins M.J."/>
            <person name="Karaoz U."/>
            <person name="Brodie E.L."/>
            <person name="Williams K.H."/>
            <person name="Hubbard S.S."/>
            <person name="Banfield J.F."/>
        </authorList>
    </citation>
    <scope>NUCLEOTIDE SEQUENCE [LARGE SCALE GENOMIC DNA]</scope>
</reference>
<accession>A0A1F6BU31</accession>
<feature type="chain" id="PRO_5009523145" evidence="1">
    <location>
        <begin position="18"/>
        <end position="105"/>
    </location>
</feature>
<feature type="signal peptide" evidence="1">
    <location>
        <begin position="1"/>
        <end position="17"/>
    </location>
</feature>
<dbReference type="AlphaFoldDB" id="A0A1F6BU31"/>
<evidence type="ECO:0000256" key="1">
    <source>
        <dbReference type="SAM" id="SignalP"/>
    </source>
</evidence>
<dbReference type="EMBL" id="MFKN01000032">
    <property type="protein sequence ID" value="OGG40431.1"/>
    <property type="molecule type" value="Genomic_DNA"/>
</dbReference>
<evidence type="ECO:0000313" key="2">
    <source>
        <dbReference type="EMBL" id="OGG40431.1"/>
    </source>
</evidence>
<evidence type="ECO:0000313" key="3">
    <source>
        <dbReference type="Proteomes" id="UP000179014"/>
    </source>
</evidence>
<proteinExistence type="predicted"/>
<dbReference type="Proteomes" id="UP000179014">
    <property type="component" value="Unassembled WGS sequence"/>
</dbReference>
<keyword evidence="1" id="KW-0732">Signal</keyword>
<name>A0A1F6BU31_9BACT</name>
<dbReference type="STRING" id="1798474.A2118_02855"/>
<protein>
    <submittedName>
        <fullName evidence="2">Uncharacterized protein</fullName>
    </submittedName>
</protein>
<gene>
    <name evidence="2" type="ORF">A2118_02855</name>
</gene>